<gene>
    <name evidence="1" type="ORF">DERP_012933</name>
</gene>
<reference evidence="1 2" key="2">
    <citation type="journal article" date="2022" name="Mol. Biol. Evol.">
        <title>Comparative Genomics Reveals Insights into the Divergent Evolution of Astigmatic Mites and Household Pest Adaptations.</title>
        <authorList>
            <person name="Xiong Q."/>
            <person name="Wan A.T."/>
            <person name="Liu X."/>
            <person name="Fung C.S."/>
            <person name="Xiao X."/>
            <person name="Malainual N."/>
            <person name="Hou J."/>
            <person name="Wang L."/>
            <person name="Wang M."/>
            <person name="Yang K.Y."/>
            <person name="Cui Y."/>
            <person name="Leung E.L."/>
            <person name="Nong W."/>
            <person name="Shin S.K."/>
            <person name="Au S.W."/>
            <person name="Jeong K.Y."/>
            <person name="Chew F.T."/>
            <person name="Hui J.H."/>
            <person name="Leung T.F."/>
            <person name="Tungtrongchitr A."/>
            <person name="Zhong N."/>
            <person name="Liu Z."/>
            <person name="Tsui S.K."/>
        </authorList>
    </citation>
    <scope>NUCLEOTIDE SEQUENCE [LARGE SCALE GENOMIC DNA]</scope>
    <source>
        <strain evidence="1">Derp</strain>
    </source>
</reference>
<organism evidence="1 2">
    <name type="scientific">Dermatophagoides pteronyssinus</name>
    <name type="common">European house dust mite</name>
    <dbReference type="NCBI Taxonomy" id="6956"/>
    <lineage>
        <taxon>Eukaryota</taxon>
        <taxon>Metazoa</taxon>
        <taxon>Ecdysozoa</taxon>
        <taxon>Arthropoda</taxon>
        <taxon>Chelicerata</taxon>
        <taxon>Arachnida</taxon>
        <taxon>Acari</taxon>
        <taxon>Acariformes</taxon>
        <taxon>Sarcoptiformes</taxon>
        <taxon>Astigmata</taxon>
        <taxon>Psoroptidia</taxon>
        <taxon>Analgoidea</taxon>
        <taxon>Pyroglyphidae</taxon>
        <taxon>Dermatophagoidinae</taxon>
        <taxon>Dermatophagoides</taxon>
    </lineage>
</organism>
<accession>A0ABQ8J3L3</accession>
<name>A0ABQ8J3L3_DERPT</name>
<dbReference type="Proteomes" id="UP000887458">
    <property type="component" value="Unassembled WGS sequence"/>
</dbReference>
<comment type="caution">
    <text evidence="1">The sequence shown here is derived from an EMBL/GenBank/DDBJ whole genome shotgun (WGS) entry which is preliminary data.</text>
</comment>
<reference evidence="1 2" key="1">
    <citation type="journal article" date="2018" name="J. Allergy Clin. Immunol.">
        <title>High-quality assembly of Dermatophagoides pteronyssinus genome and transcriptome reveals a wide range of novel allergens.</title>
        <authorList>
            <person name="Liu X.Y."/>
            <person name="Yang K.Y."/>
            <person name="Wang M.Q."/>
            <person name="Kwok J.S."/>
            <person name="Zeng X."/>
            <person name="Yang Z."/>
            <person name="Xiao X.J."/>
            <person name="Lau C.P."/>
            <person name="Li Y."/>
            <person name="Huang Z.M."/>
            <person name="Ba J.G."/>
            <person name="Yim A.K."/>
            <person name="Ouyang C.Y."/>
            <person name="Ngai S.M."/>
            <person name="Chan T.F."/>
            <person name="Leung E.L."/>
            <person name="Liu L."/>
            <person name="Liu Z.G."/>
            <person name="Tsui S.K."/>
        </authorList>
    </citation>
    <scope>NUCLEOTIDE SEQUENCE [LARGE SCALE GENOMIC DNA]</scope>
    <source>
        <strain evidence="1">Derp</strain>
    </source>
</reference>
<protein>
    <submittedName>
        <fullName evidence="1">Uncharacterized protein</fullName>
    </submittedName>
</protein>
<evidence type="ECO:0000313" key="2">
    <source>
        <dbReference type="Proteomes" id="UP000887458"/>
    </source>
</evidence>
<evidence type="ECO:0000313" key="1">
    <source>
        <dbReference type="EMBL" id="KAH9417187.1"/>
    </source>
</evidence>
<sequence length="108" mass="13163">MKDNLDMKGNNHLFVTTVLFYQKKCELFEIFQNFRYERIMINKINFRLKFENILFIYHYYYYVAFKFGCISLPIFKCKSLVAITFSSFKRNRISNVPLLFFIIALPLR</sequence>
<proteinExistence type="predicted"/>
<dbReference type="EMBL" id="NJHN03000078">
    <property type="protein sequence ID" value="KAH9417187.1"/>
    <property type="molecule type" value="Genomic_DNA"/>
</dbReference>
<keyword evidence="2" id="KW-1185">Reference proteome</keyword>